<dbReference type="RefSeq" id="WP_133203630.1">
    <property type="nucleotide sequence ID" value="NZ_SMRU01000007.1"/>
</dbReference>
<comment type="caution">
    <text evidence="3">The sequence shown here is derived from an EMBL/GenBank/DDBJ whole genome shotgun (WGS) entry which is preliminary data.</text>
</comment>
<dbReference type="GO" id="GO:0016787">
    <property type="term" value="F:hydrolase activity"/>
    <property type="evidence" value="ECO:0007669"/>
    <property type="project" value="UniProtKB-KW"/>
</dbReference>
<dbReference type="PANTHER" id="PTHR43540">
    <property type="entry name" value="PEROXYUREIDOACRYLATE/UREIDOACRYLATE AMIDOHYDROLASE-RELATED"/>
    <property type="match status" value="1"/>
</dbReference>
<organism evidence="3 4">
    <name type="scientific">Arthrobacter terricola</name>
    <dbReference type="NCBI Taxonomy" id="2547396"/>
    <lineage>
        <taxon>Bacteria</taxon>
        <taxon>Bacillati</taxon>
        <taxon>Actinomycetota</taxon>
        <taxon>Actinomycetes</taxon>
        <taxon>Micrococcales</taxon>
        <taxon>Micrococcaceae</taxon>
        <taxon>Arthrobacter</taxon>
    </lineage>
</organism>
<dbReference type="Gene3D" id="3.40.50.850">
    <property type="entry name" value="Isochorismatase-like"/>
    <property type="match status" value="1"/>
</dbReference>
<dbReference type="InterPro" id="IPR000868">
    <property type="entry name" value="Isochorismatase-like_dom"/>
</dbReference>
<protein>
    <submittedName>
        <fullName evidence="3">Cysteine hydrolase</fullName>
    </submittedName>
</protein>
<evidence type="ECO:0000313" key="4">
    <source>
        <dbReference type="Proteomes" id="UP000295511"/>
    </source>
</evidence>
<dbReference type="PANTHER" id="PTHR43540:SF6">
    <property type="entry name" value="ISOCHORISMATASE-LIKE DOMAIN-CONTAINING PROTEIN"/>
    <property type="match status" value="1"/>
</dbReference>
<dbReference type="OrthoDB" id="4426059at2"/>
<dbReference type="InterPro" id="IPR050272">
    <property type="entry name" value="Isochorismatase-like_hydrls"/>
</dbReference>
<gene>
    <name evidence="3" type="ORF">E1809_07645</name>
</gene>
<dbReference type="CDD" id="cd00431">
    <property type="entry name" value="cysteine_hydrolases"/>
    <property type="match status" value="1"/>
</dbReference>
<dbReference type="InterPro" id="IPR036380">
    <property type="entry name" value="Isochorismatase-like_sf"/>
</dbReference>
<evidence type="ECO:0000313" key="3">
    <source>
        <dbReference type="EMBL" id="TDF97870.1"/>
    </source>
</evidence>
<dbReference type="AlphaFoldDB" id="A0A4R5KSN4"/>
<name>A0A4R5KSN4_9MICC</name>
<evidence type="ECO:0000259" key="2">
    <source>
        <dbReference type="Pfam" id="PF00857"/>
    </source>
</evidence>
<sequence length="175" mass="19247">MDGRLVVIDMQRAFRDETEWHVPRFDEAAAAIDKLKEVFPSAPVYTRFVRDEAEAGSWRSYYDRWNGMRLPSEASAWDLVVEMPEGAEILDAPTFTKWGPELASLIPEGERMILTGVSTDCCVLSTALGAVDAGRYVTVVSDACAGTNDEVHGQALALMQMLSPMCDVATLAELL</sequence>
<dbReference type="Pfam" id="PF00857">
    <property type="entry name" value="Isochorismatase"/>
    <property type="match status" value="1"/>
</dbReference>
<dbReference type="EMBL" id="SMRU01000007">
    <property type="protein sequence ID" value="TDF97870.1"/>
    <property type="molecule type" value="Genomic_DNA"/>
</dbReference>
<evidence type="ECO:0000256" key="1">
    <source>
        <dbReference type="ARBA" id="ARBA00022801"/>
    </source>
</evidence>
<reference evidence="3 4" key="1">
    <citation type="submission" date="2019-03" db="EMBL/GenBank/DDBJ databases">
        <title>Whole genome sequence of Arthrobacter sp JH1-1.</title>
        <authorList>
            <person name="Trinh H.N."/>
        </authorList>
    </citation>
    <scope>NUCLEOTIDE SEQUENCE [LARGE SCALE GENOMIC DNA]</scope>
    <source>
        <strain evidence="3 4">JH1-1</strain>
    </source>
</reference>
<accession>A0A4R5KSN4</accession>
<feature type="domain" description="Isochorismatase-like" evidence="2">
    <location>
        <begin position="5"/>
        <end position="168"/>
    </location>
</feature>
<keyword evidence="4" id="KW-1185">Reference proteome</keyword>
<dbReference type="Proteomes" id="UP000295511">
    <property type="component" value="Unassembled WGS sequence"/>
</dbReference>
<dbReference type="SUPFAM" id="SSF52499">
    <property type="entry name" value="Isochorismatase-like hydrolases"/>
    <property type="match status" value="1"/>
</dbReference>
<proteinExistence type="predicted"/>
<keyword evidence="1 3" id="KW-0378">Hydrolase</keyword>